<keyword evidence="2" id="KW-1185">Reference proteome</keyword>
<evidence type="ECO:0000313" key="1">
    <source>
        <dbReference type="EMBL" id="EMG47544.1"/>
    </source>
</evidence>
<reference evidence="1 2" key="1">
    <citation type="submission" date="2013-02" db="EMBL/GenBank/DDBJ databases">
        <title>Genome sequence of Candida maltosa Xu316, a potential industrial strain for xylitol and ethanol production.</title>
        <authorList>
            <person name="Yu J."/>
            <person name="Wang Q."/>
            <person name="Geng X."/>
            <person name="Bao W."/>
            <person name="He P."/>
            <person name="Cai J."/>
        </authorList>
    </citation>
    <scope>NUCLEOTIDE SEQUENCE [LARGE SCALE GENOMIC DNA]</scope>
    <source>
        <strain evidence="2">Xu316</strain>
    </source>
</reference>
<sequence>SPMGIIIIIQVEVGGS</sequence>
<protein>
    <submittedName>
        <fullName evidence="1">Uncharacterized protein</fullName>
    </submittedName>
</protein>
<comment type="caution">
    <text evidence="1">The sequence shown here is derived from an EMBL/GenBank/DDBJ whole genome shotgun (WGS) entry which is preliminary data.</text>
</comment>
<evidence type="ECO:0000313" key="2">
    <source>
        <dbReference type="Proteomes" id="UP000011777"/>
    </source>
</evidence>
<dbReference type="HOGENOM" id="CLU_3433895_0_0_1"/>
<proteinExistence type="predicted"/>
<name>M3JYP5_CANMX</name>
<gene>
    <name evidence="1" type="ORF">G210_2060</name>
</gene>
<feature type="non-terminal residue" evidence="1">
    <location>
        <position position="1"/>
    </location>
</feature>
<accession>M3JYP5</accession>
<organism evidence="1 2">
    <name type="scientific">Candida maltosa (strain Xu316)</name>
    <name type="common">Yeast</name>
    <dbReference type="NCBI Taxonomy" id="1245528"/>
    <lineage>
        <taxon>Eukaryota</taxon>
        <taxon>Fungi</taxon>
        <taxon>Dikarya</taxon>
        <taxon>Ascomycota</taxon>
        <taxon>Saccharomycotina</taxon>
        <taxon>Pichiomycetes</taxon>
        <taxon>Debaryomycetaceae</taxon>
        <taxon>Candida/Lodderomyces clade</taxon>
        <taxon>Candida</taxon>
    </lineage>
</organism>
<dbReference type="AlphaFoldDB" id="M3JYP5"/>
<dbReference type="Proteomes" id="UP000011777">
    <property type="component" value="Unassembled WGS sequence"/>
</dbReference>
<dbReference type="EMBL" id="AOGT01001501">
    <property type="protein sequence ID" value="EMG47544.1"/>
    <property type="molecule type" value="Genomic_DNA"/>
</dbReference>
<feature type="non-terminal residue" evidence="1">
    <location>
        <position position="16"/>
    </location>
</feature>